<organism evidence="1 2">
    <name type="scientific">Vibrio maritimus</name>
    <dbReference type="NCBI Taxonomy" id="990268"/>
    <lineage>
        <taxon>Bacteria</taxon>
        <taxon>Pseudomonadati</taxon>
        <taxon>Pseudomonadota</taxon>
        <taxon>Gammaproteobacteria</taxon>
        <taxon>Vibrionales</taxon>
        <taxon>Vibrionaceae</taxon>
        <taxon>Vibrio</taxon>
    </lineage>
</organism>
<gene>
    <name evidence="1" type="ORF">JCM19235_4896</name>
</gene>
<proteinExistence type="predicted"/>
<dbReference type="AlphaFoldDB" id="A0A090S4I4"/>
<comment type="caution">
    <text evidence="1">The sequence shown here is derived from an EMBL/GenBank/DDBJ whole genome shotgun (WGS) entry which is preliminary data.</text>
</comment>
<name>A0A090S4I4_9VIBR</name>
<dbReference type="Proteomes" id="UP000029228">
    <property type="component" value="Unassembled WGS sequence"/>
</dbReference>
<keyword evidence="1" id="KW-0808">Transferase</keyword>
<dbReference type="CDD" id="cd22890">
    <property type="entry name" value="ChiS-DBD"/>
    <property type="match status" value="1"/>
</dbReference>
<protein>
    <submittedName>
        <fullName evidence="1">Chitin catabolic cascade sensor histidine kinase ChiS</fullName>
    </submittedName>
</protein>
<evidence type="ECO:0000313" key="1">
    <source>
        <dbReference type="EMBL" id="GAL21414.1"/>
    </source>
</evidence>
<dbReference type="STRING" id="990268.JCM19235_4896"/>
<reference evidence="1 2" key="2">
    <citation type="submission" date="2014-09" db="EMBL/GenBank/DDBJ databases">
        <authorList>
            <consortium name="NBRP consortium"/>
            <person name="Sawabe T."/>
            <person name="Meirelles P."/>
            <person name="Nakanishi M."/>
            <person name="Sayaka M."/>
            <person name="Hattori M."/>
            <person name="Ohkuma M."/>
        </authorList>
    </citation>
    <scope>NUCLEOTIDE SEQUENCE [LARGE SCALE GENOMIC DNA]</scope>
    <source>
        <strain evidence="2">JCM19235</strain>
    </source>
</reference>
<keyword evidence="1" id="KW-0418">Kinase</keyword>
<dbReference type="EMBL" id="BBMR01000008">
    <property type="protein sequence ID" value="GAL21414.1"/>
    <property type="molecule type" value="Genomic_DNA"/>
</dbReference>
<reference evidence="1 2" key="1">
    <citation type="submission" date="2014-09" db="EMBL/GenBank/DDBJ databases">
        <title>Vibrio maritimus JCM 19235. (C45) whole genome shotgun sequence.</title>
        <authorList>
            <person name="Sawabe T."/>
            <person name="Meirelles P."/>
            <person name="Nakanishi M."/>
            <person name="Sayaka M."/>
            <person name="Hattori M."/>
            <person name="Ohkuma M."/>
        </authorList>
    </citation>
    <scope>NUCLEOTIDE SEQUENCE [LARGE SCALE GENOMIC DNA]</scope>
    <source>
        <strain evidence="2">JCM19235</strain>
    </source>
</reference>
<evidence type="ECO:0000313" key="2">
    <source>
        <dbReference type="Proteomes" id="UP000029228"/>
    </source>
</evidence>
<accession>A0A090S4I4</accession>
<sequence>MTNSLSYWEEVTGQSKFAFAEQSGLWRVYLDRSTLQTRTLDKYLRLETLPKTPRWRTVLSSVEYILEHCHKQGPERDYIISLRDKLQRLLTS</sequence>
<dbReference type="GO" id="GO:0016301">
    <property type="term" value="F:kinase activity"/>
    <property type="evidence" value="ECO:0007669"/>
    <property type="project" value="UniProtKB-KW"/>
</dbReference>
<keyword evidence="2" id="KW-1185">Reference proteome</keyword>